<dbReference type="InterPro" id="IPR013597">
    <property type="entry name" value="Mat_intron_G2"/>
</dbReference>
<dbReference type="Pfam" id="PF08388">
    <property type="entry name" value="GIIM"/>
    <property type="match status" value="1"/>
</dbReference>
<keyword evidence="4" id="KW-1185">Reference proteome</keyword>
<sequence length="71" mass="8675">DLVEGLNRRLQGFKNYYRLSSASKKWLNRIDWYVLKRLALFNNKKRQRRNLHGHLEEVKKQTQYQLVCLAK</sequence>
<proteinExistence type="predicted"/>
<dbReference type="RefSeq" id="WP_089755016.1">
    <property type="nucleotide sequence ID" value="NZ_FOOG01000052.1"/>
</dbReference>
<protein>
    <submittedName>
        <fullName evidence="3">Group II intron, maturase-specific domain</fullName>
    </submittedName>
</protein>
<evidence type="ECO:0000313" key="4">
    <source>
        <dbReference type="Proteomes" id="UP000198897"/>
    </source>
</evidence>
<gene>
    <name evidence="2" type="ORF">SAMN05216353_1521</name>
    <name evidence="3" type="ORF">SAMN05216353_1825</name>
</gene>
<evidence type="ECO:0000259" key="1">
    <source>
        <dbReference type="Pfam" id="PF08388"/>
    </source>
</evidence>
<organism evidence="3 4">
    <name type="scientific">Halobacillus alkaliphilus</name>
    <dbReference type="NCBI Taxonomy" id="396056"/>
    <lineage>
        <taxon>Bacteria</taxon>
        <taxon>Bacillati</taxon>
        <taxon>Bacillota</taxon>
        <taxon>Bacilli</taxon>
        <taxon>Bacillales</taxon>
        <taxon>Bacillaceae</taxon>
        <taxon>Halobacillus</taxon>
    </lineage>
</organism>
<accession>A0A1I2TSY5</accession>
<evidence type="ECO:0000313" key="3">
    <source>
        <dbReference type="EMBL" id="SFG68012.1"/>
    </source>
</evidence>
<name>A0A1I2TSY5_9BACI</name>
<reference evidence="4" key="1">
    <citation type="submission" date="2016-10" db="EMBL/GenBank/DDBJ databases">
        <authorList>
            <person name="Varghese N."/>
            <person name="Submissions S."/>
        </authorList>
    </citation>
    <scope>NUCLEOTIDE SEQUENCE [LARGE SCALE GENOMIC DNA]</scope>
    <source>
        <strain evidence="4">FP5</strain>
    </source>
</reference>
<feature type="non-terminal residue" evidence="3">
    <location>
        <position position="1"/>
    </location>
</feature>
<dbReference type="EMBL" id="FOOG01000052">
    <property type="protein sequence ID" value="SFG52738.1"/>
    <property type="molecule type" value="Genomic_DNA"/>
</dbReference>
<reference evidence="3" key="2">
    <citation type="submission" date="2016-10" db="EMBL/GenBank/DDBJ databases">
        <authorList>
            <person name="de Groot N.N."/>
        </authorList>
    </citation>
    <scope>NUCLEOTIDE SEQUENCE [LARGE SCALE GENOMIC DNA]</scope>
    <source>
        <strain evidence="3">FP5</strain>
    </source>
</reference>
<dbReference type="EMBL" id="FOOG01000082">
    <property type="protein sequence ID" value="SFG68012.1"/>
    <property type="molecule type" value="Genomic_DNA"/>
</dbReference>
<dbReference type="AlphaFoldDB" id="A0A1I2TSY5"/>
<feature type="domain" description="Group II intron maturase-specific" evidence="1">
    <location>
        <begin position="1"/>
        <end position="56"/>
    </location>
</feature>
<evidence type="ECO:0000313" key="2">
    <source>
        <dbReference type="EMBL" id="SFG52738.1"/>
    </source>
</evidence>
<dbReference type="Proteomes" id="UP000198897">
    <property type="component" value="Unassembled WGS sequence"/>
</dbReference>